<dbReference type="AlphaFoldDB" id="A0A1H6L989"/>
<evidence type="ECO:0008006" key="3">
    <source>
        <dbReference type="Google" id="ProtNLM"/>
    </source>
</evidence>
<dbReference type="STRING" id="1159016.SAMN02927937_01565"/>
<organism evidence="1 2">
    <name type="scientific">Paenimyroides marinum</name>
    <dbReference type="NCBI Taxonomy" id="1159016"/>
    <lineage>
        <taxon>Bacteria</taxon>
        <taxon>Pseudomonadati</taxon>
        <taxon>Bacteroidota</taxon>
        <taxon>Flavobacteriia</taxon>
        <taxon>Flavobacteriales</taxon>
        <taxon>Flavobacteriaceae</taxon>
        <taxon>Paenimyroides</taxon>
    </lineage>
</organism>
<dbReference type="Proteomes" id="UP000199634">
    <property type="component" value="Unassembled WGS sequence"/>
</dbReference>
<dbReference type="OrthoDB" id="1115230at2"/>
<reference evidence="2" key="1">
    <citation type="submission" date="2016-10" db="EMBL/GenBank/DDBJ databases">
        <authorList>
            <person name="Varghese N."/>
            <person name="Submissions S."/>
        </authorList>
    </citation>
    <scope>NUCLEOTIDE SEQUENCE [LARGE SCALE GENOMIC DNA]</scope>
    <source>
        <strain evidence="2">CGMCC 1.10825</strain>
    </source>
</reference>
<name>A0A1H6L989_9FLAO</name>
<accession>A0A1H6L989</accession>
<dbReference type="Pfam" id="PF16125">
    <property type="entry name" value="DUF4837"/>
    <property type="match status" value="1"/>
</dbReference>
<dbReference type="InterPro" id="IPR032286">
    <property type="entry name" value="DUF4837"/>
</dbReference>
<proteinExistence type="predicted"/>
<dbReference type="EMBL" id="FNXE01000019">
    <property type="protein sequence ID" value="SEH81079.1"/>
    <property type="molecule type" value="Genomic_DNA"/>
</dbReference>
<keyword evidence="2" id="KW-1185">Reference proteome</keyword>
<protein>
    <recommendedName>
        <fullName evidence="3">DUF4837 family protein</fullName>
    </recommendedName>
</protein>
<evidence type="ECO:0000313" key="1">
    <source>
        <dbReference type="EMBL" id="SEH81079.1"/>
    </source>
</evidence>
<evidence type="ECO:0000313" key="2">
    <source>
        <dbReference type="Proteomes" id="UP000199634"/>
    </source>
</evidence>
<gene>
    <name evidence="1" type="ORF">SAMN02927937_01565</name>
</gene>
<sequence>MILKKSLIERMLSIMVYFPMCLRNFTVNYDFSMKQIVWYLFLLFVVLSCKKNEVSVVRLHPSFGDRNEVVLVLDDSLWIGSFGDSIRSHLARTTTISGNTEPIFTLLQLDPKIFTSKAKLARNIVLFSTNNQYEFLLQKSVYATPQNFFFLRAENTEDLLKMFKKNADSIASVFKASELNEEMHQVVRASTHNLNELKDFFGCTLKIPDNYHLQVQDEFPFLWYQRDLPSGNINLVLYEFPITEIENDKGSVENHLLQARNFIGEEFMKTAKDQAYITTSTEIKYTITKETLQNLPAYRITGNWETVNDYLKGPFICYAIRDDYYKRYLFIEGYINNPFKQKGEQILEAEAIIKSINFNEN</sequence>